<feature type="transmembrane region" description="Helical" evidence="2">
    <location>
        <begin position="356"/>
        <end position="379"/>
    </location>
</feature>
<feature type="transmembrane region" description="Helical" evidence="2">
    <location>
        <begin position="118"/>
        <end position="139"/>
    </location>
</feature>
<evidence type="ECO:0000313" key="3">
    <source>
        <dbReference type="EMBL" id="QKV17497.1"/>
    </source>
</evidence>
<feature type="transmembrane region" description="Helical" evidence="2">
    <location>
        <begin position="86"/>
        <end position="106"/>
    </location>
</feature>
<evidence type="ECO:0000313" key="4">
    <source>
        <dbReference type="Proteomes" id="UP000509367"/>
    </source>
</evidence>
<dbReference type="GO" id="GO:0006596">
    <property type="term" value="P:polyamine biosynthetic process"/>
    <property type="evidence" value="ECO:0007669"/>
    <property type="project" value="UniProtKB-KW"/>
</dbReference>
<keyword evidence="1" id="KW-0620">Polyamine biosynthesis</keyword>
<feature type="transmembrane region" description="Helical" evidence="2">
    <location>
        <begin position="301"/>
        <end position="319"/>
    </location>
</feature>
<accession>A0A6N1VER0</accession>
<feature type="transmembrane region" description="Helical" evidence="2">
    <location>
        <begin position="459"/>
        <end position="476"/>
    </location>
</feature>
<dbReference type="Proteomes" id="UP000509367">
    <property type="component" value="Chromosome"/>
</dbReference>
<evidence type="ECO:0000256" key="2">
    <source>
        <dbReference type="SAM" id="Phobius"/>
    </source>
</evidence>
<feature type="transmembrane region" description="Helical" evidence="2">
    <location>
        <begin position="244"/>
        <end position="264"/>
    </location>
</feature>
<feature type="transmembrane region" description="Helical" evidence="2">
    <location>
        <begin position="325"/>
        <end position="344"/>
    </location>
</feature>
<gene>
    <name evidence="3" type="ORF">HTY61_02930</name>
</gene>
<keyword evidence="2" id="KW-1133">Transmembrane helix</keyword>
<keyword evidence="2" id="KW-0472">Membrane</keyword>
<dbReference type="PANTHER" id="PTHR43317">
    <property type="entry name" value="THERMOSPERMINE SYNTHASE ACAULIS5"/>
    <property type="match status" value="1"/>
</dbReference>
<sequence length="757" mass="81973">MSDNQAIHVAKPMAGFGALVLPLFSLTIFLSAFLLFSVQPLFARMVLPKLGGTPAVWSVAMVFFQAMLLAGYGYAHFLTKRLNLRVAAVVHIAVMACALVFLPIAVSEAWGQPPQSGQAIWLLGLFAVSVGLPFFAVSANGPLLQAWFHRTGHPHAHDPYFLYGASNIGSFASLVLYVAFFEPAFVLQAQSAMWAGGFIALGAAIAACALAAGRGTLQRAAAEQADPVEAGPRTQAGWRTRLQWVWLAFVPSGLMVAVTAHISVDVAAIPLLWIVPLSLYLMTFVFAFARRPVVPVRFLDRALPALGFGALAVSYFNLFPLVAQMLIQVVFFFAAALLAHSVLASKRPAASDLTNFYFWMSTGGVLGGVFASLLAPVLFDWIAEYPLLVLAALLIRPSIWAEDARPAWIVSIAGLILLFLAGSPFGPALFSAVPTDLTLMAFIAFAAAGSIVHLRAEPAFVASVMAFGVLCFGLQMQGNQLFMERSFFGVLKARLSEDGEFMNMSHGTTIHGSMRVDETGTPTPLTYYHASGGIARALFSVQRRKAGEPAEIGVVGLGVGSLICHRSPGERWTHFEIDADVVRLARDPEYFRFMSSCEMPDDRMVIGDARLKLADEPDRRFDYLLIDAFSSDSIPIHLLTTEAFDLYRDKLAERGLLVVHISNRYMELATVLAAIARETGMAMRAGKFIPDAAARDQGATTSMVAVLARDERDLAALAADNTWQPVDPGRTAAWTDGYSNVPAAILRKSWYAEPEAK</sequence>
<dbReference type="AlphaFoldDB" id="A0A6N1VER0"/>
<dbReference type="Gene3D" id="3.40.50.150">
    <property type="entry name" value="Vaccinia Virus protein VP39"/>
    <property type="match status" value="1"/>
</dbReference>
<dbReference type="EMBL" id="CP054836">
    <property type="protein sequence ID" value="QKV17497.1"/>
    <property type="molecule type" value="Genomic_DNA"/>
</dbReference>
<dbReference type="SUPFAM" id="SSF53335">
    <property type="entry name" value="S-adenosyl-L-methionine-dependent methyltransferases"/>
    <property type="match status" value="1"/>
</dbReference>
<keyword evidence="4" id="KW-1185">Reference proteome</keyword>
<dbReference type="KEGG" id="orm:HTY61_02930"/>
<protein>
    <submittedName>
        <fullName evidence="3">Fused MFS/spermidine synthase</fullName>
    </submittedName>
</protein>
<feature type="transmembrane region" description="Helical" evidence="2">
    <location>
        <begin position="270"/>
        <end position="289"/>
    </location>
</feature>
<dbReference type="InterPro" id="IPR029063">
    <property type="entry name" value="SAM-dependent_MTases_sf"/>
</dbReference>
<feature type="transmembrane region" description="Helical" evidence="2">
    <location>
        <begin position="432"/>
        <end position="452"/>
    </location>
</feature>
<name>A0A6N1VER0_9HYPH</name>
<feature type="transmembrane region" description="Helical" evidence="2">
    <location>
        <begin position="385"/>
        <end position="401"/>
    </location>
</feature>
<organism evidence="3 4">
    <name type="scientific">Oricola thermophila</name>
    <dbReference type="NCBI Taxonomy" id="2742145"/>
    <lineage>
        <taxon>Bacteria</taxon>
        <taxon>Pseudomonadati</taxon>
        <taxon>Pseudomonadota</taxon>
        <taxon>Alphaproteobacteria</taxon>
        <taxon>Hyphomicrobiales</taxon>
        <taxon>Ahrensiaceae</taxon>
        <taxon>Oricola</taxon>
    </lineage>
</organism>
<keyword evidence="2" id="KW-0812">Transmembrane</keyword>
<proteinExistence type="predicted"/>
<reference evidence="3 4" key="1">
    <citation type="submission" date="2020-06" db="EMBL/GenBank/DDBJ databases">
        <title>Oricola thermophila sp. nov. isolated from a tidal sediments.</title>
        <authorList>
            <person name="Kwon K.K."/>
            <person name="Yang S.-H."/>
            <person name="Park M.-J."/>
        </authorList>
    </citation>
    <scope>NUCLEOTIDE SEQUENCE [LARGE SCALE GENOMIC DNA]</scope>
    <source>
        <strain evidence="3 4">MEBiC13590</strain>
    </source>
</reference>
<feature type="transmembrane region" description="Helical" evidence="2">
    <location>
        <begin position="192"/>
        <end position="212"/>
    </location>
</feature>
<dbReference type="PANTHER" id="PTHR43317:SF1">
    <property type="entry name" value="THERMOSPERMINE SYNTHASE ACAULIS5"/>
    <property type="match status" value="1"/>
</dbReference>
<dbReference type="RefSeq" id="WP_175275394.1">
    <property type="nucleotide sequence ID" value="NZ_CP054836.1"/>
</dbReference>
<dbReference type="NCBIfam" id="NF037959">
    <property type="entry name" value="MFS_SpdSyn"/>
    <property type="match status" value="1"/>
</dbReference>
<feature type="transmembrane region" description="Helical" evidence="2">
    <location>
        <begin position="160"/>
        <end position="180"/>
    </location>
</feature>
<feature type="transmembrane region" description="Helical" evidence="2">
    <location>
        <begin position="55"/>
        <end position="74"/>
    </location>
</feature>
<evidence type="ECO:0000256" key="1">
    <source>
        <dbReference type="ARBA" id="ARBA00023115"/>
    </source>
</evidence>
<feature type="transmembrane region" description="Helical" evidence="2">
    <location>
        <begin position="408"/>
        <end position="426"/>
    </location>
</feature>
<feature type="transmembrane region" description="Helical" evidence="2">
    <location>
        <begin position="12"/>
        <end position="35"/>
    </location>
</feature>